<keyword evidence="6" id="KW-0342">GTP-binding</keyword>
<dbReference type="RefSeq" id="WP_121698327.1">
    <property type="nucleotide sequence ID" value="NZ_JBCLPP010000004.1"/>
</dbReference>
<feature type="binding site" evidence="6">
    <location>
        <position position="80"/>
    </location>
    <ligand>
        <name>Zn(2+)</name>
        <dbReference type="ChEBI" id="CHEBI:29105"/>
    </ligand>
</feature>
<evidence type="ECO:0000256" key="6">
    <source>
        <dbReference type="HAMAP-Rule" id="MF_00223"/>
    </source>
</evidence>
<dbReference type="GO" id="GO:0003934">
    <property type="term" value="F:GTP cyclohydrolase I activity"/>
    <property type="evidence" value="ECO:0007669"/>
    <property type="project" value="UniProtKB-EC"/>
</dbReference>
<dbReference type="InterPro" id="IPR043134">
    <property type="entry name" value="GTP-CH-I_N"/>
</dbReference>
<comment type="catalytic activity">
    <reaction evidence="1 6">
        <text>GTP + H2O = 7,8-dihydroneopterin 3'-triphosphate + formate + H(+)</text>
        <dbReference type="Rhea" id="RHEA:17473"/>
        <dbReference type="ChEBI" id="CHEBI:15377"/>
        <dbReference type="ChEBI" id="CHEBI:15378"/>
        <dbReference type="ChEBI" id="CHEBI:15740"/>
        <dbReference type="ChEBI" id="CHEBI:37565"/>
        <dbReference type="ChEBI" id="CHEBI:58462"/>
        <dbReference type="EC" id="3.5.4.16"/>
    </reaction>
</comment>
<dbReference type="Proteomes" id="UP001565200">
    <property type="component" value="Unassembled WGS sequence"/>
</dbReference>
<dbReference type="InterPro" id="IPR043133">
    <property type="entry name" value="GTP-CH-I_C/QueF"/>
</dbReference>
<dbReference type="InterPro" id="IPR018234">
    <property type="entry name" value="GTP_CycHdrlase_I_CS"/>
</dbReference>
<dbReference type="HAMAP" id="MF_00223">
    <property type="entry name" value="FolE"/>
    <property type="match status" value="1"/>
</dbReference>
<proteinExistence type="inferred from homology"/>
<feature type="binding site" evidence="6">
    <location>
        <position position="151"/>
    </location>
    <ligand>
        <name>Zn(2+)</name>
        <dbReference type="ChEBI" id="CHEBI:29105"/>
    </ligand>
</feature>
<gene>
    <name evidence="6 8" type="primary">folE</name>
    <name evidence="8" type="ORF">AAK873_02360</name>
</gene>
<feature type="binding site" evidence="6">
    <location>
        <position position="83"/>
    </location>
    <ligand>
        <name>Zn(2+)</name>
        <dbReference type="ChEBI" id="CHEBI:29105"/>
    </ligand>
</feature>
<dbReference type="Pfam" id="PF01227">
    <property type="entry name" value="GTP_cyclohydroI"/>
    <property type="match status" value="1"/>
</dbReference>
<dbReference type="InterPro" id="IPR020602">
    <property type="entry name" value="GTP_CycHdrlase_I_dom"/>
</dbReference>
<reference evidence="8 9" key="1">
    <citation type="submission" date="2024-03" db="EMBL/GenBank/DDBJ databases">
        <title>Mouse gut bacterial collection (mGBC) of GemPharmatech.</title>
        <authorList>
            <person name="He Y."/>
            <person name="Dong L."/>
            <person name="Wu D."/>
            <person name="Gao X."/>
            <person name="Lin Z."/>
        </authorList>
    </citation>
    <scope>NUCLEOTIDE SEQUENCE [LARGE SCALE GENOMIC DNA]</scope>
    <source>
        <strain evidence="8 9">54-13</strain>
    </source>
</reference>
<dbReference type="NCBIfam" id="NF006825">
    <property type="entry name" value="PRK09347.1-2"/>
    <property type="match status" value="1"/>
</dbReference>
<protein>
    <recommendedName>
        <fullName evidence="6">GTP cyclohydrolase 1</fullName>
        <ecNumber evidence="6">3.5.4.16</ecNumber>
    </recommendedName>
    <alternativeName>
        <fullName evidence="6">GTP cyclohydrolase I</fullName>
        <shortName evidence="6">GTP-CH-I</shortName>
    </alternativeName>
</protein>
<dbReference type="NCBIfam" id="TIGR00063">
    <property type="entry name" value="folE"/>
    <property type="match status" value="1"/>
</dbReference>
<dbReference type="SUPFAM" id="SSF55620">
    <property type="entry name" value="Tetrahydrobiopterin biosynthesis enzymes-like"/>
    <property type="match status" value="1"/>
</dbReference>
<dbReference type="Gene3D" id="1.10.286.10">
    <property type="match status" value="1"/>
</dbReference>
<comment type="similarity">
    <text evidence="3 6">Belongs to the GTP cyclohydrolase I family.</text>
</comment>
<dbReference type="PROSITE" id="PS00859">
    <property type="entry name" value="GTP_CYCLOHYDROL_1_1"/>
    <property type="match status" value="1"/>
</dbReference>
<dbReference type="InterPro" id="IPR001474">
    <property type="entry name" value="GTP_CycHdrlase_I"/>
</dbReference>
<comment type="caution">
    <text evidence="8">The sequence shown here is derived from an EMBL/GenBank/DDBJ whole genome shotgun (WGS) entry which is preliminary data.</text>
</comment>
<keyword evidence="4 6" id="KW-0554">One-carbon metabolism</keyword>
<keyword evidence="5 6" id="KW-0378">Hydrolase</keyword>
<evidence type="ECO:0000256" key="4">
    <source>
        <dbReference type="ARBA" id="ARBA00022563"/>
    </source>
</evidence>
<keyword evidence="9" id="KW-1185">Reference proteome</keyword>
<evidence type="ECO:0000256" key="5">
    <source>
        <dbReference type="ARBA" id="ARBA00022801"/>
    </source>
</evidence>
<evidence type="ECO:0000259" key="7">
    <source>
        <dbReference type="Pfam" id="PF01227"/>
    </source>
</evidence>
<accession>A0ABV4CUT9</accession>
<name>A0ABV4CUT9_9BACT</name>
<dbReference type="Gene3D" id="3.30.1130.10">
    <property type="match status" value="1"/>
</dbReference>
<dbReference type="PANTHER" id="PTHR11109:SF7">
    <property type="entry name" value="GTP CYCLOHYDROLASE 1"/>
    <property type="match status" value="1"/>
</dbReference>
<evidence type="ECO:0000313" key="9">
    <source>
        <dbReference type="Proteomes" id="UP001565200"/>
    </source>
</evidence>
<keyword evidence="6" id="KW-0479">Metal-binding</keyword>
<dbReference type="PANTHER" id="PTHR11109">
    <property type="entry name" value="GTP CYCLOHYDROLASE I"/>
    <property type="match status" value="1"/>
</dbReference>
<evidence type="ECO:0000256" key="2">
    <source>
        <dbReference type="ARBA" id="ARBA00005080"/>
    </source>
</evidence>
<dbReference type="NCBIfam" id="NF006826">
    <property type="entry name" value="PRK09347.1-3"/>
    <property type="match status" value="1"/>
</dbReference>
<organism evidence="8 9">
    <name type="scientific">Heminiphilus faecis</name>
    <dbReference type="NCBI Taxonomy" id="2601703"/>
    <lineage>
        <taxon>Bacteria</taxon>
        <taxon>Pseudomonadati</taxon>
        <taxon>Bacteroidota</taxon>
        <taxon>Bacteroidia</taxon>
        <taxon>Bacteroidales</taxon>
        <taxon>Muribaculaceae</taxon>
        <taxon>Heminiphilus</taxon>
    </lineage>
</organism>
<keyword evidence="6" id="KW-0547">Nucleotide-binding</keyword>
<feature type="domain" description="GTP cyclohydrolase I" evidence="7">
    <location>
        <begin position="10"/>
        <end position="186"/>
    </location>
</feature>
<keyword evidence="6" id="KW-0862">Zinc</keyword>
<dbReference type="EMBL" id="JBCLPP010000004">
    <property type="protein sequence ID" value="MEY8244461.1"/>
    <property type="molecule type" value="Genomic_DNA"/>
</dbReference>
<evidence type="ECO:0000313" key="8">
    <source>
        <dbReference type="EMBL" id="MEY8244461.1"/>
    </source>
</evidence>
<evidence type="ECO:0000256" key="3">
    <source>
        <dbReference type="ARBA" id="ARBA00008085"/>
    </source>
</evidence>
<comment type="subunit">
    <text evidence="6">Homopolymer.</text>
</comment>
<sequence>MDKDQVIARIAEHYEGIIRLLGDDPSRHGLEKTPVRAAKALYYATQGYRENADDIMKSAIFEYAGSQMVIVKDIEFYSFCEHHILPFFGRVSVGYIPDGEMIGLSKLARAVNVYARRLQVQERLTAEICASISRSLHTKGVIVACNAQHLCMKMRGVEKQDSSTTTIEYNGLFSTPEMRAEFFSLLRDIH</sequence>
<evidence type="ECO:0000256" key="1">
    <source>
        <dbReference type="ARBA" id="ARBA00001052"/>
    </source>
</evidence>
<dbReference type="PROSITE" id="PS00860">
    <property type="entry name" value="GTP_CYCLOHYDROL_1_2"/>
    <property type="match status" value="1"/>
</dbReference>
<dbReference type="EC" id="3.5.4.16" evidence="6"/>
<comment type="pathway">
    <text evidence="2 6">Cofactor biosynthesis; 7,8-dihydroneopterin triphosphate biosynthesis; 7,8-dihydroneopterin triphosphate from GTP: step 1/1.</text>
</comment>